<feature type="non-terminal residue" evidence="3">
    <location>
        <position position="73"/>
    </location>
</feature>
<dbReference type="PANTHER" id="PTHR47966">
    <property type="entry name" value="BETA-SITE APP-CLEAVING ENZYME, ISOFORM A-RELATED"/>
    <property type="match status" value="1"/>
</dbReference>
<evidence type="ECO:0000256" key="1">
    <source>
        <dbReference type="ARBA" id="ARBA00007447"/>
    </source>
</evidence>
<name>A0A851UUL9_9PASS</name>
<dbReference type="InterPro" id="IPR001461">
    <property type="entry name" value="Aspartic_peptidase_A1"/>
</dbReference>
<feature type="non-terminal residue" evidence="3">
    <location>
        <position position="1"/>
    </location>
</feature>
<evidence type="ECO:0000259" key="2">
    <source>
        <dbReference type="PROSITE" id="PS51767"/>
    </source>
</evidence>
<comment type="similarity">
    <text evidence="1">Belongs to the peptidase A1 family.</text>
</comment>
<protein>
    <submittedName>
        <fullName evidence="3">CARP protease</fullName>
    </submittedName>
</protein>
<dbReference type="Gene3D" id="2.40.70.10">
    <property type="entry name" value="Acid Proteases"/>
    <property type="match status" value="1"/>
</dbReference>
<dbReference type="AlphaFoldDB" id="A0A851UUL9"/>
<accession>A0A851UUL9</accession>
<feature type="domain" description="Peptidase A1" evidence="2">
    <location>
        <begin position="1"/>
        <end position="73"/>
    </location>
</feature>
<dbReference type="EMBL" id="WBNG01006620">
    <property type="protein sequence ID" value="NXD32586.1"/>
    <property type="molecule type" value="Genomic_DNA"/>
</dbReference>
<evidence type="ECO:0000313" key="3">
    <source>
        <dbReference type="EMBL" id="NXD32586.1"/>
    </source>
</evidence>
<comment type="caution">
    <text evidence="3">The sequence shown here is derived from an EMBL/GenBank/DDBJ whole genome shotgun (WGS) entry which is preliminary data.</text>
</comment>
<dbReference type="GO" id="GO:0004190">
    <property type="term" value="F:aspartic-type endopeptidase activity"/>
    <property type="evidence" value="ECO:0007669"/>
    <property type="project" value="InterPro"/>
</dbReference>
<dbReference type="InterPro" id="IPR033121">
    <property type="entry name" value="PEPTIDASE_A1"/>
</dbReference>
<dbReference type="GO" id="GO:0006508">
    <property type="term" value="P:proteolysis"/>
    <property type="evidence" value="ECO:0007669"/>
    <property type="project" value="UniProtKB-KW"/>
</dbReference>
<gene>
    <name evidence="3" type="primary">Pep2_1</name>
    <name evidence="3" type="ORF">ELAFOR_R15002</name>
</gene>
<dbReference type="PROSITE" id="PS51767">
    <property type="entry name" value="PEPTIDASE_A1"/>
    <property type="match status" value="1"/>
</dbReference>
<dbReference type="Proteomes" id="UP000623542">
    <property type="component" value="Unassembled WGS sequence"/>
</dbReference>
<keyword evidence="3" id="KW-0645">Protease</keyword>
<sequence length="73" mass="7895">SIGDLTIKGQDFAESTNEPGLTFAFGKFDGILGLAYDTISVQHVVPPFYNMLAQGLLDEPVFAFWLGSDPEQG</sequence>
<keyword evidence="4" id="KW-1185">Reference proteome</keyword>
<dbReference type="PANTHER" id="PTHR47966:SF51">
    <property type="entry name" value="BETA-SITE APP-CLEAVING ENZYME, ISOFORM A-RELATED"/>
    <property type="match status" value="1"/>
</dbReference>
<dbReference type="SUPFAM" id="SSF50630">
    <property type="entry name" value="Acid proteases"/>
    <property type="match status" value="1"/>
</dbReference>
<proteinExistence type="inferred from homology"/>
<organism evidence="3 4">
    <name type="scientific">Elachura formosa</name>
    <name type="common">spotted wren-babbler</name>
    <dbReference type="NCBI Taxonomy" id="1463973"/>
    <lineage>
        <taxon>Eukaryota</taxon>
        <taxon>Metazoa</taxon>
        <taxon>Chordata</taxon>
        <taxon>Craniata</taxon>
        <taxon>Vertebrata</taxon>
        <taxon>Euteleostomi</taxon>
        <taxon>Archelosauria</taxon>
        <taxon>Archosauria</taxon>
        <taxon>Dinosauria</taxon>
        <taxon>Saurischia</taxon>
        <taxon>Theropoda</taxon>
        <taxon>Coelurosauria</taxon>
        <taxon>Aves</taxon>
        <taxon>Neognathae</taxon>
        <taxon>Neoaves</taxon>
        <taxon>Telluraves</taxon>
        <taxon>Australaves</taxon>
        <taxon>Passeriformes</taxon>
        <taxon>Elachuridae</taxon>
        <taxon>Elachura</taxon>
    </lineage>
</organism>
<dbReference type="Pfam" id="PF00026">
    <property type="entry name" value="Asp"/>
    <property type="match status" value="1"/>
</dbReference>
<keyword evidence="3" id="KW-0378">Hydrolase</keyword>
<reference evidence="3" key="1">
    <citation type="submission" date="2019-09" db="EMBL/GenBank/DDBJ databases">
        <title>Bird 10,000 Genomes (B10K) Project - Family phase.</title>
        <authorList>
            <person name="Zhang G."/>
        </authorList>
    </citation>
    <scope>NUCLEOTIDE SEQUENCE</scope>
    <source>
        <strain evidence="3">B10K-IZCAS-20218</strain>
        <tissue evidence="3">Blood</tissue>
    </source>
</reference>
<dbReference type="InterPro" id="IPR021109">
    <property type="entry name" value="Peptidase_aspartic_dom_sf"/>
</dbReference>
<evidence type="ECO:0000313" key="4">
    <source>
        <dbReference type="Proteomes" id="UP000623542"/>
    </source>
</evidence>
<dbReference type="OrthoDB" id="771136at2759"/>